<evidence type="ECO:0000313" key="1">
    <source>
        <dbReference type="EMBL" id="KAG5590343.1"/>
    </source>
</evidence>
<keyword evidence="2" id="KW-1185">Reference proteome</keyword>
<evidence type="ECO:0000313" key="2">
    <source>
        <dbReference type="Proteomes" id="UP000824120"/>
    </source>
</evidence>
<accession>A0A9J5XS19</accession>
<dbReference type="Proteomes" id="UP000824120">
    <property type="component" value="Chromosome 8"/>
</dbReference>
<gene>
    <name evidence="1" type="ORF">H5410_040857</name>
</gene>
<organism evidence="1 2">
    <name type="scientific">Solanum commersonii</name>
    <name type="common">Commerson's wild potato</name>
    <name type="synonym">Commerson's nightshade</name>
    <dbReference type="NCBI Taxonomy" id="4109"/>
    <lineage>
        <taxon>Eukaryota</taxon>
        <taxon>Viridiplantae</taxon>
        <taxon>Streptophyta</taxon>
        <taxon>Embryophyta</taxon>
        <taxon>Tracheophyta</taxon>
        <taxon>Spermatophyta</taxon>
        <taxon>Magnoliopsida</taxon>
        <taxon>eudicotyledons</taxon>
        <taxon>Gunneridae</taxon>
        <taxon>Pentapetalae</taxon>
        <taxon>asterids</taxon>
        <taxon>lamiids</taxon>
        <taxon>Solanales</taxon>
        <taxon>Solanaceae</taxon>
        <taxon>Solanoideae</taxon>
        <taxon>Solaneae</taxon>
        <taxon>Solanum</taxon>
    </lineage>
</organism>
<name>A0A9J5XS19_SOLCO</name>
<dbReference type="EMBL" id="JACXVP010000008">
    <property type="protein sequence ID" value="KAG5590343.1"/>
    <property type="molecule type" value="Genomic_DNA"/>
</dbReference>
<comment type="caution">
    <text evidence="1">The sequence shown here is derived from an EMBL/GenBank/DDBJ whole genome shotgun (WGS) entry which is preliminary data.</text>
</comment>
<protein>
    <submittedName>
        <fullName evidence="1">Uncharacterized protein</fullName>
    </submittedName>
</protein>
<sequence>MVLLRRTARRHADCSISSPTRSFPSELSTLEQKAISRLIGDSPTRLGDLQAFISLFFSTALFLLAK</sequence>
<proteinExistence type="predicted"/>
<dbReference type="AlphaFoldDB" id="A0A9J5XS19"/>
<reference evidence="1 2" key="1">
    <citation type="submission" date="2020-09" db="EMBL/GenBank/DDBJ databases">
        <title>De no assembly of potato wild relative species, Solanum commersonii.</title>
        <authorList>
            <person name="Cho K."/>
        </authorList>
    </citation>
    <scope>NUCLEOTIDE SEQUENCE [LARGE SCALE GENOMIC DNA]</scope>
    <source>
        <strain evidence="1">LZ3.2</strain>
        <tissue evidence="1">Leaf</tissue>
    </source>
</reference>